<gene>
    <name evidence="2" type="ORF">CMQ_7121</name>
</gene>
<evidence type="ECO:0000313" key="3">
    <source>
        <dbReference type="Proteomes" id="UP000007796"/>
    </source>
</evidence>
<dbReference type="OrthoDB" id="3068835at2759"/>
<dbReference type="GeneID" id="25980631"/>
<feature type="compositionally biased region" description="Basic residues" evidence="1">
    <location>
        <begin position="247"/>
        <end position="259"/>
    </location>
</feature>
<dbReference type="RefSeq" id="XP_014169601.1">
    <property type="nucleotide sequence ID" value="XM_014314126.1"/>
</dbReference>
<evidence type="ECO:0000313" key="2">
    <source>
        <dbReference type="EMBL" id="EFX00119.1"/>
    </source>
</evidence>
<dbReference type="STRING" id="655863.F0XPA4"/>
<feature type="region of interest" description="Disordered" evidence="1">
    <location>
        <begin position="22"/>
        <end position="59"/>
    </location>
</feature>
<dbReference type="PANTHER" id="PTHR38887:SF1">
    <property type="entry name" value="RAS MODIFICATION PROTEIN ERF4"/>
    <property type="match status" value="1"/>
</dbReference>
<dbReference type="AlphaFoldDB" id="F0XPA4"/>
<dbReference type="EMBL" id="GL629801">
    <property type="protein sequence ID" value="EFX00119.1"/>
    <property type="molecule type" value="Genomic_DNA"/>
</dbReference>
<proteinExistence type="predicted"/>
<feature type="region of interest" description="Disordered" evidence="1">
    <location>
        <begin position="244"/>
        <end position="275"/>
    </location>
</feature>
<dbReference type="eggNOG" id="ENOG502S9HR">
    <property type="taxonomic scope" value="Eukaryota"/>
</dbReference>
<dbReference type="Proteomes" id="UP000007796">
    <property type="component" value="Unassembled WGS sequence"/>
</dbReference>
<evidence type="ECO:0000256" key="1">
    <source>
        <dbReference type="SAM" id="MobiDB-lite"/>
    </source>
</evidence>
<dbReference type="InParanoid" id="F0XPA4"/>
<accession>F0XPA4</accession>
<name>F0XPA4_GROCL</name>
<keyword evidence="3" id="KW-1185">Reference proteome</keyword>
<protein>
    <submittedName>
        <fullName evidence="2">Uncharacterized protein</fullName>
    </submittedName>
</protein>
<dbReference type="HOGENOM" id="CLU_045136_0_0_1"/>
<dbReference type="PANTHER" id="PTHR38887">
    <property type="entry name" value="CHROMOSOME 21, WHOLE GENOME SHOTGUN SEQUENCE"/>
    <property type="match status" value="1"/>
</dbReference>
<sequence length="285" mass="31582">MSSISDQIPDLLDGLELVQHELTHSPSSSHPPGSTPTAAPRNKAALKPDTVPPDGIPLSRPIAIPQVRHGRGRPFVRAYPPSLEVHAITQAKFLEFLDGLNIVSTANPPLRALNTAGDLVTNVPYHWALLAGYGMQAVAELGTVVVSRSRTKSYVKKMNEKLFEPRGLHVDIFSTAKMKEALGIPEEHPVIAPLTQETVEKTAVERQLLGIRQHNADLDLKVPPPAKPEKLLDRWSARHVKKQMEKSKKKALKKNKKAVNKADTKRDHKEEQKTRKISWIVITSL</sequence>
<dbReference type="InterPro" id="IPR053221">
    <property type="entry name" value="Burnettramic_acid_biosynth"/>
</dbReference>
<feature type="compositionally biased region" description="Basic and acidic residues" evidence="1">
    <location>
        <begin position="260"/>
        <end position="274"/>
    </location>
</feature>
<organism evidence="3">
    <name type="scientific">Grosmannia clavigera (strain kw1407 / UAMH 11150)</name>
    <name type="common">Blue stain fungus</name>
    <name type="synonym">Graphiocladiella clavigera</name>
    <dbReference type="NCBI Taxonomy" id="655863"/>
    <lineage>
        <taxon>Eukaryota</taxon>
        <taxon>Fungi</taxon>
        <taxon>Dikarya</taxon>
        <taxon>Ascomycota</taxon>
        <taxon>Pezizomycotina</taxon>
        <taxon>Sordariomycetes</taxon>
        <taxon>Sordariomycetidae</taxon>
        <taxon>Ophiostomatales</taxon>
        <taxon>Ophiostomataceae</taxon>
        <taxon>Leptographium</taxon>
    </lineage>
</organism>
<reference evidence="2 3" key="1">
    <citation type="journal article" date="2011" name="Proc. Natl. Acad. Sci. U.S.A.">
        <title>Genome and transcriptome analyses of the mountain pine beetle-fungal symbiont Grosmannia clavigera, a lodgepole pine pathogen.</title>
        <authorList>
            <person name="DiGuistini S."/>
            <person name="Wang Y."/>
            <person name="Liao N.Y."/>
            <person name="Taylor G."/>
            <person name="Tanguay P."/>
            <person name="Feau N."/>
            <person name="Henrissat B."/>
            <person name="Chan S.K."/>
            <person name="Hesse-Orce U."/>
            <person name="Alamouti S.M."/>
            <person name="Tsui C.K.M."/>
            <person name="Docking R.T."/>
            <person name="Levasseur A."/>
            <person name="Haridas S."/>
            <person name="Robertson G."/>
            <person name="Birol I."/>
            <person name="Holt R.A."/>
            <person name="Marra M.A."/>
            <person name="Hamelin R.C."/>
            <person name="Hirst M."/>
            <person name="Jones S.J.M."/>
            <person name="Bohlmann J."/>
            <person name="Breuil C."/>
        </authorList>
    </citation>
    <scope>NUCLEOTIDE SEQUENCE [LARGE SCALE GENOMIC DNA]</scope>
    <source>
        <strain evidence="3">kw1407 / UAMH 11150</strain>
    </source>
</reference>
<feature type="compositionally biased region" description="Low complexity" evidence="1">
    <location>
        <begin position="24"/>
        <end position="40"/>
    </location>
</feature>